<evidence type="ECO:0000313" key="12">
    <source>
        <dbReference type="Proteomes" id="UP000192591"/>
    </source>
</evidence>
<dbReference type="Pfam" id="PF17964">
    <property type="entry name" value="Big_10"/>
    <property type="match status" value="1"/>
</dbReference>
<keyword evidence="9" id="KW-0732">Signal</keyword>
<evidence type="ECO:0000256" key="9">
    <source>
        <dbReference type="SAM" id="SignalP"/>
    </source>
</evidence>
<proteinExistence type="predicted"/>
<protein>
    <submittedName>
        <fullName evidence="11">L,D-transpeptidase</fullName>
    </submittedName>
</protein>
<keyword evidence="2" id="KW-0808">Transferase</keyword>
<evidence type="ECO:0000256" key="5">
    <source>
        <dbReference type="ARBA" id="ARBA00023315"/>
    </source>
</evidence>
<dbReference type="UniPathway" id="UPA00219"/>
<dbReference type="InterPro" id="IPR038063">
    <property type="entry name" value="Transpep_catalytic_dom"/>
</dbReference>
<evidence type="ECO:0000256" key="1">
    <source>
        <dbReference type="ARBA" id="ARBA00004752"/>
    </source>
</evidence>
<dbReference type="PANTHER" id="PTHR30582:SF2">
    <property type="entry name" value="L,D-TRANSPEPTIDASE YCIB-RELATED"/>
    <property type="match status" value="1"/>
</dbReference>
<evidence type="ECO:0000313" key="11">
    <source>
        <dbReference type="EMBL" id="OQO92988.1"/>
    </source>
</evidence>
<dbReference type="GO" id="GO:0008360">
    <property type="term" value="P:regulation of cell shape"/>
    <property type="evidence" value="ECO:0007669"/>
    <property type="project" value="UniProtKB-UniRule"/>
</dbReference>
<evidence type="ECO:0000259" key="10">
    <source>
        <dbReference type="PROSITE" id="PS52029"/>
    </source>
</evidence>
<keyword evidence="12" id="KW-1185">Reference proteome</keyword>
<feature type="active site" description="Proton donor/acceptor" evidence="8">
    <location>
        <position position="326"/>
    </location>
</feature>
<evidence type="ECO:0000256" key="3">
    <source>
        <dbReference type="ARBA" id="ARBA00022960"/>
    </source>
</evidence>
<dbReference type="STRING" id="1962155.B1813_12830"/>
<dbReference type="Proteomes" id="UP000192591">
    <property type="component" value="Unassembled WGS sequence"/>
</dbReference>
<name>A0A1V9A7G5_SACPI</name>
<dbReference type="GO" id="GO:0018104">
    <property type="term" value="P:peptidoglycan-protein cross-linking"/>
    <property type="evidence" value="ECO:0007669"/>
    <property type="project" value="TreeGrafter"/>
</dbReference>
<reference evidence="11 12" key="1">
    <citation type="submission" date="2017-02" db="EMBL/GenBank/DDBJ databases">
        <title>Draft genome of Saccharomonospora sp. 154.</title>
        <authorList>
            <person name="Alonso-Carmona G.S."/>
            <person name="De La Haba R."/>
            <person name="Vera-Gargallo B."/>
            <person name="Sandoval-Trujillo A.H."/>
            <person name="Ramirez-Duran N."/>
            <person name="Ventosa A."/>
        </authorList>
    </citation>
    <scope>NUCLEOTIDE SEQUENCE [LARGE SCALE GENOMIC DNA]</scope>
    <source>
        <strain evidence="11 12">LRS4.154</strain>
    </source>
</reference>
<keyword evidence="4 8" id="KW-0573">Peptidoglycan synthesis</keyword>
<feature type="active site" description="Nucleophile" evidence="8">
    <location>
        <position position="344"/>
    </location>
</feature>
<dbReference type="InterPro" id="IPR041280">
    <property type="entry name" value="Big_10"/>
</dbReference>
<feature type="domain" description="L,D-TPase catalytic" evidence="10">
    <location>
        <begin position="247"/>
        <end position="368"/>
    </location>
</feature>
<evidence type="ECO:0000256" key="2">
    <source>
        <dbReference type="ARBA" id="ARBA00022679"/>
    </source>
</evidence>
<evidence type="ECO:0000256" key="4">
    <source>
        <dbReference type="ARBA" id="ARBA00022984"/>
    </source>
</evidence>
<dbReference type="Gene3D" id="2.60.40.3710">
    <property type="match status" value="1"/>
</dbReference>
<keyword evidence="6 8" id="KW-0961">Cell wall biogenesis/degradation</keyword>
<dbReference type="PROSITE" id="PS51257">
    <property type="entry name" value="PROKAR_LIPOPROTEIN"/>
    <property type="match status" value="1"/>
</dbReference>
<dbReference type="GO" id="GO:0005576">
    <property type="term" value="C:extracellular region"/>
    <property type="evidence" value="ECO:0007669"/>
    <property type="project" value="TreeGrafter"/>
</dbReference>
<feature type="chain" id="PRO_5038391943" evidence="9">
    <location>
        <begin position="31"/>
        <end position="399"/>
    </location>
</feature>
<dbReference type="InterPro" id="IPR005490">
    <property type="entry name" value="LD_TPept_cat_dom"/>
</dbReference>
<dbReference type="Gene3D" id="2.40.440.10">
    <property type="entry name" value="L,D-transpeptidase catalytic domain-like"/>
    <property type="match status" value="1"/>
</dbReference>
<comment type="caution">
    <text evidence="11">The sequence shown here is derived from an EMBL/GenBank/DDBJ whole genome shotgun (WGS) entry which is preliminary data.</text>
</comment>
<dbReference type="AlphaFoldDB" id="A0A1V9A7G5"/>
<evidence type="ECO:0000256" key="6">
    <source>
        <dbReference type="ARBA" id="ARBA00023316"/>
    </source>
</evidence>
<dbReference type="SUPFAM" id="SSF141523">
    <property type="entry name" value="L,D-transpeptidase catalytic domain-like"/>
    <property type="match status" value="1"/>
</dbReference>
<dbReference type="CDD" id="cd16913">
    <property type="entry name" value="YkuD_like"/>
    <property type="match status" value="1"/>
</dbReference>
<dbReference type="FunFam" id="2.60.40.3780:FF:000001">
    <property type="entry name" value="L,D-transpeptidase 2"/>
    <property type="match status" value="1"/>
</dbReference>
<comment type="pathway">
    <text evidence="1 8">Cell wall biogenesis; peptidoglycan biosynthesis.</text>
</comment>
<dbReference type="PROSITE" id="PS52029">
    <property type="entry name" value="LD_TPASE"/>
    <property type="match status" value="1"/>
</dbReference>
<dbReference type="InterPro" id="IPR050979">
    <property type="entry name" value="LD-transpeptidase"/>
</dbReference>
<sequence length="399" mass="42640">MILRVSTPAAGRRPAVLVAAVLAALLGLTACTGSGGGGQTAQGETAPPGQSAKVAVEPAEGAGDIAPRDPVSVTVSDGTIAEIALTNPEGEQVEGELSEDRSSWTIGEPLGYGKTYTWSGSAEGTDGTTVPIEGTFTTVTPSATSGVKSNVGDDNTYGVAMPIALTFDAPVEDRAAVEKALHVETDPEIEGSWAWLDQGRAVHWRPKEYWRPHTEVSVRAELYGVHLGGGVYGDNDLTVAFSIGREQIVRADTQEHRMAVYRDGEQVGDYPASFGLESDPGRVTRSGIHVVMSKHPTYFMNNPGYGYEDFEVQWAVRISNNGEFTHSAPWSVADQGNRNVSHGCINLAPADAKAYFDSALQGDPVEITGSSEPLQPRDGLYHDWIYSWEEWRSMSALNG</sequence>
<accession>A0A1V9A7G5</accession>
<dbReference type="Gene3D" id="2.60.40.3780">
    <property type="match status" value="1"/>
</dbReference>
<dbReference type="PANTHER" id="PTHR30582">
    <property type="entry name" value="L,D-TRANSPEPTIDASE"/>
    <property type="match status" value="1"/>
</dbReference>
<dbReference type="GO" id="GO:0071972">
    <property type="term" value="F:peptidoglycan L,D-transpeptidase activity"/>
    <property type="evidence" value="ECO:0007669"/>
    <property type="project" value="TreeGrafter"/>
</dbReference>
<dbReference type="EMBL" id="MWIH01000005">
    <property type="protein sequence ID" value="OQO92988.1"/>
    <property type="molecule type" value="Genomic_DNA"/>
</dbReference>
<comment type="pathway">
    <text evidence="7">Glycan biosynthesis.</text>
</comment>
<dbReference type="RefSeq" id="WP_081192026.1">
    <property type="nucleotide sequence ID" value="NZ_MWIH01000005.1"/>
</dbReference>
<dbReference type="GO" id="GO:0016746">
    <property type="term" value="F:acyltransferase activity"/>
    <property type="evidence" value="ECO:0007669"/>
    <property type="project" value="UniProtKB-KW"/>
</dbReference>
<keyword evidence="5" id="KW-0012">Acyltransferase</keyword>
<evidence type="ECO:0000256" key="7">
    <source>
        <dbReference type="ARBA" id="ARBA00060592"/>
    </source>
</evidence>
<organism evidence="11 12">
    <name type="scientific">Saccharomonospora piscinae</name>
    <dbReference type="NCBI Taxonomy" id="687388"/>
    <lineage>
        <taxon>Bacteria</taxon>
        <taxon>Bacillati</taxon>
        <taxon>Actinomycetota</taxon>
        <taxon>Actinomycetes</taxon>
        <taxon>Pseudonocardiales</taxon>
        <taxon>Pseudonocardiaceae</taxon>
        <taxon>Saccharomonospora</taxon>
    </lineage>
</organism>
<evidence type="ECO:0000256" key="8">
    <source>
        <dbReference type="PROSITE-ProRule" id="PRU01373"/>
    </source>
</evidence>
<dbReference type="GO" id="GO:0071555">
    <property type="term" value="P:cell wall organization"/>
    <property type="evidence" value="ECO:0007669"/>
    <property type="project" value="UniProtKB-UniRule"/>
</dbReference>
<dbReference type="CDD" id="cd13432">
    <property type="entry name" value="LDT_IgD_like_2"/>
    <property type="match status" value="1"/>
</dbReference>
<dbReference type="Pfam" id="PF03734">
    <property type="entry name" value="YkuD"/>
    <property type="match status" value="1"/>
</dbReference>
<feature type="signal peptide" evidence="9">
    <location>
        <begin position="1"/>
        <end position="30"/>
    </location>
</feature>
<gene>
    <name evidence="11" type="ORF">B1813_12830</name>
</gene>
<keyword evidence="3 8" id="KW-0133">Cell shape</keyword>